<dbReference type="PANTHER" id="PTHR33445:SF1">
    <property type="entry name" value="ATP SYNTHASE SUBUNIT B"/>
    <property type="match status" value="1"/>
</dbReference>
<keyword evidence="10 13" id="KW-0066">ATP synthesis</keyword>
<keyword evidence="8 13" id="KW-0406">Ion transport</keyword>
<dbReference type="SUPFAM" id="SSF81573">
    <property type="entry name" value="F1F0 ATP synthase subunit B, membrane domain"/>
    <property type="match status" value="1"/>
</dbReference>
<dbReference type="GO" id="GO:0005886">
    <property type="term" value="C:plasma membrane"/>
    <property type="evidence" value="ECO:0007669"/>
    <property type="project" value="UniProtKB-SubCell"/>
</dbReference>
<keyword evidence="3 13" id="KW-1003">Cell membrane</keyword>
<evidence type="ECO:0000313" key="17">
    <source>
        <dbReference type="Proteomes" id="UP000030012"/>
    </source>
</evidence>
<evidence type="ECO:0000256" key="10">
    <source>
        <dbReference type="ARBA" id="ARBA00023310"/>
    </source>
</evidence>
<dbReference type="NCBIfam" id="NF009992">
    <property type="entry name" value="PRK13461.1"/>
    <property type="match status" value="1"/>
</dbReference>
<evidence type="ECO:0000256" key="14">
    <source>
        <dbReference type="RuleBase" id="RU003848"/>
    </source>
</evidence>
<feature type="coiled-coil region" evidence="15">
    <location>
        <begin position="38"/>
        <end position="72"/>
    </location>
</feature>
<dbReference type="NCBIfam" id="TIGR01144">
    <property type="entry name" value="ATP_synt_b"/>
    <property type="match status" value="1"/>
</dbReference>
<comment type="similarity">
    <text evidence="1 13 14">Belongs to the ATPase B chain family.</text>
</comment>
<dbReference type="AlphaFoldDB" id="A0A0A0I9I6"/>
<evidence type="ECO:0000256" key="5">
    <source>
        <dbReference type="ARBA" id="ARBA00022692"/>
    </source>
</evidence>
<evidence type="ECO:0000256" key="13">
    <source>
        <dbReference type="HAMAP-Rule" id="MF_01398"/>
    </source>
</evidence>
<dbReference type="OrthoDB" id="9795863at2"/>
<keyword evidence="9 13" id="KW-0472">Membrane</keyword>
<gene>
    <name evidence="13" type="primary">atpF</name>
    <name evidence="16" type="ORF">Z968_07025</name>
</gene>
<evidence type="ECO:0000256" key="4">
    <source>
        <dbReference type="ARBA" id="ARBA00022547"/>
    </source>
</evidence>
<evidence type="ECO:0000256" key="12">
    <source>
        <dbReference type="ARBA" id="ARBA00037847"/>
    </source>
</evidence>
<dbReference type="CDD" id="cd06503">
    <property type="entry name" value="ATP-synt_Fo_b"/>
    <property type="match status" value="1"/>
</dbReference>
<keyword evidence="4 13" id="KW-0138">CF(0)</keyword>
<dbReference type="GO" id="GO:0046961">
    <property type="term" value="F:proton-transporting ATPase activity, rotational mechanism"/>
    <property type="evidence" value="ECO:0007669"/>
    <property type="project" value="TreeGrafter"/>
</dbReference>
<dbReference type="HAMAP" id="MF_01398">
    <property type="entry name" value="ATP_synth_b_bprime"/>
    <property type="match status" value="1"/>
</dbReference>
<comment type="caution">
    <text evidence="16">The sequence shown here is derived from an EMBL/GenBank/DDBJ whole genome shotgun (WGS) entry which is preliminary data.</text>
</comment>
<evidence type="ECO:0000256" key="7">
    <source>
        <dbReference type="ARBA" id="ARBA00022989"/>
    </source>
</evidence>
<dbReference type="GO" id="GO:0016787">
    <property type="term" value="F:hydrolase activity"/>
    <property type="evidence" value="ECO:0007669"/>
    <property type="project" value="UniProtKB-KW"/>
</dbReference>
<evidence type="ECO:0000256" key="15">
    <source>
        <dbReference type="SAM" id="Coils"/>
    </source>
</evidence>
<dbReference type="GO" id="GO:0012505">
    <property type="term" value="C:endomembrane system"/>
    <property type="evidence" value="ECO:0007669"/>
    <property type="project" value="UniProtKB-SubCell"/>
</dbReference>
<dbReference type="GO" id="GO:0045259">
    <property type="term" value="C:proton-transporting ATP synthase complex"/>
    <property type="evidence" value="ECO:0007669"/>
    <property type="project" value="UniProtKB-KW"/>
</dbReference>
<dbReference type="Pfam" id="PF00430">
    <property type="entry name" value="ATP-synt_B"/>
    <property type="match status" value="1"/>
</dbReference>
<comment type="function">
    <text evidence="11 13">F(1)F(0) ATP synthase produces ATP from ADP in the presence of a proton or sodium gradient. F-type ATPases consist of two structural domains, F(1) containing the extramembraneous catalytic core and F(0) containing the membrane proton channel, linked together by a central stalk and a peripheral stalk. During catalysis, ATP synthesis in the catalytic domain of F(1) is coupled via a rotary mechanism of the central stalk subunits to proton translocation.</text>
</comment>
<keyword evidence="5 13" id="KW-0812">Transmembrane</keyword>
<name>A0A0A0I9I6_CLONO</name>
<evidence type="ECO:0000256" key="9">
    <source>
        <dbReference type="ARBA" id="ARBA00023136"/>
    </source>
</evidence>
<keyword evidence="7 13" id="KW-1133">Transmembrane helix</keyword>
<dbReference type="InterPro" id="IPR050059">
    <property type="entry name" value="ATP_synthase_B_chain"/>
</dbReference>
<evidence type="ECO:0000256" key="3">
    <source>
        <dbReference type="ARBA" id="ARBA00022475"/>
    </source>
</evidence>
<dbReference type="Proteomes" id="UP000030012">
    <property type="component" value="Unassembled WGS sequence"/>
</dbReference>
<feature type="transmembrane region" description="Helical" evidence="13">
    <location>
        <begin position="6"/>
        <end position="27"/>
    </location>
</feature>
<accession>A0A0A0I9I6</accession>
<dbReference type="EMBL" id="JENJ01000025">
    <property type="protein sequence ID" value="KGM96255.1"/>
    <property type="molecule type" value="Genomic_DNA"/>
</dbReference>
<dbReference type="InterPro" id="IPR005864">
    <property type="entry name" value="ATP_synth_F0_bsu_bac"/>
</dbReference>
<comment type="subcellular location">
    <subcellularLocation>
        <location evidence="13">Cell membrane</location>
        <topology evidence="13">Single-pass membrane protein</topology>
    </subcellularLocation>
    <subcellularLocation>
        <location evidence="12">Endomembrane system</location>
        <topology evidence="12">Single-pass membrane protein</topology>
    </subcellularLocation>
</comment>
<dbReference type="RefSeq" id="WP_039255118.1">
    <property type="nucleotide sequence ID" value="NZ_JENJ01000025.1"/>
</dbReference>
<proteinExistence type="inferred from homology"/>
<keyword evidence="16" id="KW-0378">Hydrolase</keyword>
<comment type="function">
    <text evidence="13">Component of the F(0) channel, it forms part of the peripheral stalk, linking F(1) to F(0).</text>
</comment>
<evidence type="ECO:0000256" key="11">
    <source>
        <dbReference type="ARBA" id="ARBA00025198"/>
    </source>
</evidence>
<keyword evidence="6 13" id="KW-0375">Hydrogen ion transport</keyword>
<comment type="subunit">
    <text evidence="13">F-type ATPases have 2 components, F(1) - the catalytic core - and F(0) - the membrane proton channel. F(1) has five subunits: alpha(3), beta(3), gamma(1), delta(1), epsilon(1). F(0) has three main subunits: a(1), b(2) and c(10-14). The alpha and beta chains form an alternating ring which encloses part of the gamma chain. F(1) is attached to F(0) by a central stalk formed by the gamma and epsilon chains, while a peripheral stalk is formed by the delta and b chains.</text>
</comment>
<evidence type="ECO:0000256" key="1">
    <source>
        <dbReference type="ARBA" id="ARBA00005513"/>
    </source>
</evidence>
<evidence type="ECO:0000256" key="6">
    <source>
        <dbReference type="ARBA" id="ARBA00022781"/>
    </source>
</evidence>
<protein>
    <recommendedName>
        <fullName evidence="13">ATP synthase subunit b</fullName>
    </recommendedName>
    <alternativeName>
        <fullName evidence="13">ATP synthase F(0) sector subunit b</fullName>
    </alternativeName>
    <alternativeName>
        <fullName evidence="13">ATPase subunit I</fullName>
    </alternativeName>
    <alternativeName>
        <fullName evidence="13">F-type ATPase subunit b</fullName>
        <shortName evidence="13">F-ATPase subunit b</shortName>
    </alternativeName>
</protein>
<dbReference type="PANTHER" id="PTHR33445">
    <property type="entry name" value="ATP SYNTHASE SUBUNIT B', CHLOROPLASTIC"/>
    <property type="match status" value="1"/>
</dbReference>
<dbReference type="InterPro" id="IPR002146">
    <property type="entry name" value="ATP_synth_b/b'su_bac/chlpt"/>
</dbReference>
<sequence length="159" mass="18544">MEFAIPTFVWTIINFLALFAVLSHFLFKPVNQIIDKRSSDIQNDINQAKIDKDKAEELRIANEEEYKTAKKEGKIIVENYKAKAENVSEEIISDAHKEAELIIERAKKEIQREREKAEDEVKNRTIELSLELSKKALERSIDEKMHRELIDEFISKVGN</sequence>
<feature type="coiled-coil region" evidence="15">
    <location>
        <begin position="96"/>
        <end position="127"/>
    </location>
</feature>
<evidence type="ECO:0000256" key="2">
    <source>
        <dbReference type="ARBA" id="ARBA00022448"/>
    </source>
</evidence>
<organism evidence="16 17">
    <name type="scientific">Clostridium novyi A str. 4552</name>
    <dbReference type="NCBI Taxonomy" id="1444289"/>
    <lineage>
        <taxon>Bacteria</taxon>
        <taxon>Bacillati</taxon>
        <taxon>Bacillota</taxon>
        <taxon>Clostridia</taxon>
        <taxon>Eubacteriales</taxon>
        <taxon>Clostridiaceae</taxon>
        <taxon>Clostridium</taxon>
    </lineage>
</organism>
<evidence type="ECO:0000313" key="16">
    <source>
        <dbReference type="EMBL" id="KGM96255.1"/>
    </source>
</evidence>
<keyword evidence="2 13" id="KW-0813">Transport</keyword>
<keyword evidence="15" id="KW-0175">Coiled coil</keyword>
<evidence type="ECO:0000256" key="8">
    <source>
        <dbReference type="ARBA" id="ARBA00023065"/>
    </source>
</evidence>
<dbReference type="GO" id="GO:0046933">
    <property type="term" value="F:proton-transporting ATP synthase activity, rotational mechanism"/>
    <property type="evidence" value="ECO:0007669"/>
    <property type="project" value="UniProtKB-UniRule"/>
</dbReference>
<reference evidence="16 17" key="1">
    <citation type="submission" date="2014-01" db="EMBL/GenBank/DDBJ databases">
        <title>Plasmidome dynamics in the species complex Clostridium novyi sensu lato converts strains of independent lineages into distinctly different pathogens.</title>
        <authorList>
            <person name="Skarin H."/>
            <person name="Segerman B."/>
        </authorList>
    </citation>
    <scope>NUCLEOTIDE SEQUENCE [LARGE SCALE GENOMIC DNA]</scope>
    <source>
        <strain evidence="16 17">4552</strain>
    </source>
</reference>
<dbReference type="InterPro" id="IPR028987">
    <property type="entry name" value="ATP_synth_B-like_membr_sf"/>
</dbReference>